<reference evidence="15 16" key="1">
    <citation type="submission" date="2018-01" db="EMBL/GenBank/DDBJ databases">
        <title>Whole genome analyses suggest that Burkholderia sensu lato contains two further novel genera in the rhizoxinica-symbiotica group Mycetohabitans gen. nov., and Trinickia gen. nov.: implications for the evolution of diazotrophy and nodulation in the Burkholderiaceae.</title>
        <authorList>
            <person name="Estrada-de los Santos P."/>
            <person name="Palmer M."/>
            <person name="Chavez-Ramirez B."/>
            <person name="Beukes C."/>
            <person name="Steenkamp E.T."/>
            <person name="Hirsch A.M."/>
            <person name="Manyaka P."/>
            <person name="Maluk M."/>
            <person name="Lafos M."/>
            <person name="Crook M."/>
            <person name="Gross E."/>
            <person name="Simon M.F."/>
            <person name="Bueno dos Reis Junior F."/>
            <person name="Poole P.S."/>
            <person name="Venter S.N."/>
            <person name="James E.K."/>
        </authorList>
    </citation>
    <scope>NUCLEOTIDE SEQUENCE [LARGE SCALE GENOMIC DNA]</scope>
    <source>
        <strain evidence="15 16">WSM 3937</strain>
    </source>
</reference>
<dbReference type="Gene3D" id="2.30.22.10">
    <property type="entry name" value="Head domain of nucleotide exchange factor GrpE"/>
    <property type="match status" value="1"/>
</dbReference>
<name>A0A2N7WY84_9BURK</name>
<evidence type="ECO:0000256" key="3">
    <source>
        <dbReference type="ARBA" id="ARBA00011738"/>
    </source>
</evidence>
<dbReference type="InterPro" id="IPR013805">
    <property type="entry name" value="GrpE_CC"/>
</dbReference>
<dbReference type="HAMAP" id="MF_01151">
    <property type="entry name" value="GrpE"/>
    <property type="match status" value="1"/>
</dbReference>
<protein>
    <recommendedName>
        <fullName evidence="8 10">Protein GrpE</fullName>
    </recommendedName>
    <alternativeName>
        <fullName evidence="9 10">HSP-70 cofactor</fullName>
    </alternativeName>
</protein>
<dbReference type="PRINTS" id="PR00773">
    <property type="entry name" value="GRPEPROTEIN"/>
</dbReference>
<dbReference type="OrthoDB" id="9789811at2"/>
<feature type="compositionally biased region" description="Polar residues" evidence="13">
    <location>
        <begin position="1"/>
        <end position="14"/>
    </location>
</feature>
<dbReference type="Proteomes" id="UP000235659">
    <property type="component" value="Unassembled WGS sequence"/>
</dbReference>
<dbReference type="Pfam" id="PF01025">
    <property type="entry name" value="GrpE"/>
    <property type="match status" value="1"/>
</dbReference>
<dbReference type="SUPFAM" id="SSF58014">
    <property type="entry name" value="Coiled-coil domain of nucleotide exchange factor GrpE"/>
    <property type="match status" value="1"/>
</dbReference>
<evidence type="ECO:0000313" key="15">
    <source>
        <dbReference type="EMBL" id="PMS34327.1"/>
    </source>
</evidence>
<dbReference type="EMBL" id="PNXY01000001">
    <property type="protein sequence ID" value="PMS34327.1"/>
    <property type="molecule type" value="Genomic_DNA"/>
</dbReference>
<evidence type="ECO:0000256" key="11">
    <source>
        <dbReference type="RuleBase" id="RU000639"/>
    </source>
</evidence>
<feature type="region of interest" description="Disordered" evidence="13">
    <location>
        <begin position="1"/>
        <end position="44"/>
    </location>
</feature>
<dbReference type="GO" id="GO:0051082">
    <property type="term" value="F:unfolded protein binding"/>
    <property type="evidence" value="ECO:0007669"/>
    <property type="project" value="TreeGrafter"/>
</dbReference>
<reference evidence="14 17" key="2">
    <citation type="submission" date="2020-04" db="EMBL/GenBank/DDBJ databases">
        <authorList>
            <person name="De Canck E."/>
        </authorList>
    </citation>
    <scope>NUCLEOTIDE SEQUENCE [LARGE SCALE GENOMIC DNA]</scope>
    <source>
        <strain evidence="14 17">LMG 27174</strain>
    </source>
</reference>
<dbReference type="NCBIfam" id="NF010737">
    <property type="entry name" value="PRK14139.1"/>
    <property type="match status" value="1"/>
</dbReference>
<comment type="similarity">
    <text evidence="2 10 12">Belongs to the GrpE family.</text>
</comment>
<dbReference type="CDD" id="cd00446">
    <property type="entry name" value="GrpE"/>
    <property type="match status" value="1"/>
</dbReference>
<dbReference type="GO" id="GO:0042803">
    <property type="term" value="F:protein homodimerization activity"/>
    <property type="evidence" value="ECO:0007669"/>
    <property type="project" value="InterPro"/>
</dbReference>
<evidence type="ECO:0000256" key="6">
    <source>
        <dbReference type="ARBA" id="ARBA00023186"/>
    </source>
</evidence>
<dbReference type="GO" id="GO:0005829">
    <property type="term" value="C:cytosol"/>
    <property type="evidence" value="ECO:0007669"/>
    <property type="project" value="TreeGrafter"/>
</dbReference>
<dbReference type="NCBIfam" id="NF010738">
    <property type="entry name" value="PRK14140.1"/>
    <property type="match status" value="1"/>
</dbReference>
<dbReference type="InterPro" id="IPR009012">
    <property type="entry name" value="GrpE_head"/>
</dbReference>
<keyword evidence="4 10" id="KW-0963">Cytoplasm</keyword>
<keyword evidence="6 10" id="KW-0143">Chaperone</keyword>
<keyword evidence="16" id="KW-1185">Reference proteome</keyword>
<dbReference type="PROSITE" id="PS01071">
    <property type="entry name" value="GRPE"/>
    <property type="match status" value="1"/>
</dbReference>
<evidence type="ECO:0000256" key="9">
    <source>
        <dbReference type="ARBA" id="ARBA00076414"/>
    </source>
</evidence>
<evidence type="ECO:0000313" key="17">
    <source>
        <dbReference type="Proteomes" id="UP000494205"/>
    </source>
</evidence>
<proteinExistence type="inferred from homology"/>
<dbReference type="GO" id="GO:0051087">
    <property type="term" value="F:protein-folding chaperone binding"/>
    <property type="evidence" value="ECO:0007669"/>
    <property type="project" value="InterPro"/>
</dbReference>
<dbReference type="PANTHER" id="PTHR21237">
    <property type="entry name" value="GRPE PROTEIN"/>
    <property type="match status" value="1"/>
</dbReference>
<evidence type="ECO:0000256" key="7">
    <source>
        <dbReference type="ARBA" id="ARBA00053401"/>
    </source>
</evidence>
<evidence type="ECO:0000256" key="4">
    <source>
        <dbReference type="ARBA" id="ARBA00022490"/>
    </source>
</evidence>
<dbReference type="GO" id="GO:0000774">
    <property type="term" value="F:adenyl-nucleotide exchange factor activity"/>
    <property type="evidence" value="ECO:0007669"/>
    <property type="project" value="InterPro"/>
</dbReference>
<dbReference type="NCBIfam" id="NF010748">
    <property type="entry name" value="PRK14150.1"/>
    <property type="match status" value="1"/>
</dbReference>
<dbReference type="EMBL" id="CADIJZ010000001">
    <property type="protein sequence ID" value="CAB3639152.1"/>
    <property type="molecule type" value="Genomic_DNA"/>
</dbReference>
<dbReference type="GO" id="GO:0006457">
    <property type="term" value="P:protein folding"/>
    <property type="evidence" value="ECO:0007669"/>
    <property type="project" value="InterPro"/>
</dbReference>
<evidence type="ECO:0000256" key="5">
    <source>
        <dbReference type="ARBA" id="ARBA00023016"/>
    </source>
</evidence>
<evidence type="ECO:0000256" key="12">
    <source>
        <dbReference type="RuleBase" id="RU004478"/>
    </source>
</evidence>
<comment type="subunit">
    <text evidence="3 10">Homodimer.</text>
</comment>
<dbReference type="AlphaFoldDB" id="A0A2N7WY84"/>
<evidence type="ECO:0000256" key="8">
    <source>
        <dbReference type="ARBA" id="ARBA00072274"/>
    </source>
</evidence>
<dbReference type="PANTHER" id="PTHR21237:SF23">
    <property type="entry name" value="GRPE PROTEIN HOMOLOG, MITOCHONDRIAL"/>
    <property type="match status" value="1"/>
</dbReference>
<dbReference type="SUPFAM" id="SSF51064">
    <property type="entry name" value="Head domain of nucleotide exchange factor GrpE"/>
    <property type="match status" value="1"/>
</dbReference>
<evidence type="ECO:0000313" key="14">
    <source>
        <dbReference type="EMBL" id="CAB3639152.1"/>
    </source>
</evidence>
<evidence type="ECO:0000256" key="2">
    <source>
        <dbReference type="ARBA" id="ARBA00009054"/>
    </source>
</evidence>
<evidence type="ECO:0000313" key="16">
    <source>
        <dbReference type="Proteomes" id="UP000235659"/>
    </source>
</evidence>
<dbReference type="InterPro" id="IPR000740">
    <property type="entry name" value="GrpE"/>
</dbReference>
<evidence type="ECO:0000256" key="1">
    <source>
        <dbReference type="ARBA" id="ARBA00004496"/>
    </source>
</evidence>
<accession>A0A2N7WY84</accession>
<organism evidence="14 17">
    <name type="scientific">Paraburkholderia rhynchosiae</name>
    <dbReference type="NCBI Taxonomy" id="487049"/>
    <lineage>
        <taxon>Bacteria</taxon>
        <taxon>Pseudomonadati</taxon>
        <taxon>Pseudomonadota</taxon>
        <taxon>Betaproteobacteria</taxon>
        <taxon>Burkholderiales</taxon>
        <taxon>Burkholderiaceae</taxon>
        <taxon>Paraburkholderia</taxon>
    </lineage>
</organism>
<dbReference type="FunFam" id="2.30.22.10:FF:000001">
    <property type="entry name" value="Protein GrpE"/>
    <property type="match status" value="1"/>
</dbReference>
<keyword evidence="5 10" id="KW-0346">Stress response</keyword>
<evidence type="ECO:0000256" key="13">
    <source>
        <dbReference type="SAM" id="MobiDB-lite"/>
    </source>
</evidence>
<comment type="subcellular location">
    <subcellularLocation>
        <location evidence="1 10">Cytoplasm</location>
    </subcellularLocation>
</comment>
<dbReference type="Proteomes" id="UP000494205">
    <property type="component" value="Unassembled WGS sequence"/>
</dbReference>
<sequence length="194" mass="20795">MENTQENPTSQNPTPADETAREAAEAVTPEQEAAASVATDTPATGAEAALAEAQAKIAELQESFLRAKAETENVRRRAQEDVAKAHKFAIENFAEHLLPVIDSLEAAVAHSSDDLQKVREGVELTLRQLTGALEKGRVVALNPVGEKFDPHRHQAISMVPADQEPNTVVAVLQKGFVIADRVLRPALVTVAAPK</sequence>
<comment type="function">
    <text evidence="7 10 11">Participates actively in the response to hyperosmotic and heat shock by preventing the aggregation of stress-denatured proteins, in association with DnaK and GrpE. It is the nucleotide exchange factor for DnaK and may function as a thermosensor. Unfolded proteins bind initially to DnaJ; upon interaction with the DnaJ-bound protein, DnaK hydrolyzes its bound ATP, resulting in the formation of a stable complex. GrpE releases ADP from DnaK; ATP binding to DnaK triggers the release of the substrate protein, thus completing the reaction cycle. Several rounds of ATP-dependent interactions between DnaJ, DnaK and GrpE are required for fully efficient folding.</text>
</comment>
<evidence type="ECO:0000256" key="10">
    <source>
        <dbReference type="HAMAP-Rule" id="MF_01151"/>
    </source>
</evidence>
<dbReference type="RefSeq" id="WP_102630525.1">
    <property type="nucleotide sequence ID" value="NZ_CADIJZ010000001.1"/>
</dbReference>
<dbReference type="Gene3D" id="3.90.20.20">
    <property type="match status" value="1"/>
</dbReference>
<gene>
    <name evidence="10 14" type="primary">grpE</name>
    <name evidence="15" type="ORF">C0Z16_01875</name>
    <name evidence="14" type="ORF">LMG27174_00374</name>
</gene>